<proteinExistence type="predicted"/>
<feature type="transmembrane region" description="Helical" evidence="1">
    <location>
        <begin position="70"/>
        <end position="90"/>
    </location>
</feature>
<dbReference type="InterPro" id="IPR007163">
    <property type="entry name" value="VCA0040-like"/>
</dbReference>
<keyword evidence="1" id="KW-1133">Transmembrane helix</keyword>
<reference evidence="2" key="1">
    <citation type="submission" date="2020-10" db="EMBL/GenBank/DDBJ databases">
        <authorList>
            <person name="Gilroy R."/>
        </authorList>
    </citation>
    <scope>NUCLEOTIDE SEQUENCE</scope>
    <source>
        <strain evidence="2">10037</strain>
    </source>
</reference>
<dbReference type="Pfam" id="PF04018">
    <property type="entry name" value="VCA0040-like"/>
    <property type="match status" value="1"/>
</dbReference>
<feature type="transmembrane region" description="Helical" evidence="1">
    <location>
        <begin position="160"/>
        <end position="190"/>
    </location>
</feature>
<feature type="transmembrane region" description="Helical" evidence="1">
    <location>
        <begin position="232"/>
        <end position="249"/>
    </location>
</feature>
<accession>A0A9D9N9Q9</accession>
<dbReference type="AlphaFoldDB" id="A0A9D9N9Q9"/>
<evidence type="ECO:0000256" key="1">
    <source>
        <dbReference type="SAM" id="Phobius"/>
    </source>
</evidence>
<dbReference type="PANTHER" id="PTHR37308">
    <property type="entry name" value="INTEGRAL MEMBRANE PROTEIN"/>
    <property type="match status" value="1"/>
</dbReference>
<keyword evidence="1" id="KW-0472">Membrane</keyword>
<evidence type="ECO:0000313" key="3">
    <source>
        <dbReference type="Proteomes" id="UP000823597"/>
    </source>
</evidence>
<feature type="transmembrane region" description="Helical" evidence="1">
    <location>
        <begin position="289"/>
        <end position="311"/>
    </location>
</feature>
<name>A0A9D9N9Q9_9BACT</name>
<feature type="transmembrane region" description="Helical" evidence="1">
    <location>
        <begin position="132"/>
        <end position="154"/>
    </location>
</feature>
<organism evidence="2 3">
    <name type="scientific">Candidatus Merdivivens pullistercoris</name>
    <dbReference type="NCBI Taxonomy" id="2840873"/>
    <lineage>
        <taxon>Bacteria</taxon>
        <taxon>Pseudomonadati</taxon>
        <taxon>Bacteroidota</taxon>
        <taxon>Bacteroidia</taxon>
        <taxon>Bacteroidales</taxon>
        <taxon>Muribaculaceae</taxon>
        <taxon>Muribaculaceae incertae sedis</taxon>
        <taxon>Candidatus Merdivivens</taxon>
    </lineage>
</organism>
<comment type="caution">
    <text evidence="2">The sequence shown here is derived from an EMBL/GenBank/DDBJ whole genome shotgun (WGS) entry which is preliminary data.</text>
</comment>
<sequence length="326" mass="35118">MGQKGLRHYLMTAVKGLCMGAADVIPGVSGGTIAFMTGIYEELLGSIKSIDSTAVKLLFKGKIAEMWRHINGNFLVSVIGGILVSIFSLAKVMQYLLEHHPVPTWSFFLGLIIASSIYIIRDIFKDGGKSKGATVAIMLLAGIILGIVVCMLSPTETTDAYWFIFLSGAIAICAMILPGISGSFVLLVLGKYEFIMKAISDMNLPVLITFALGAAAGIIAFSHFLTWLLKKYRIGTLSVLAGFIIGSLIKVWPWFIDNSEYDANGIFAWGSFTPLLPDKFAALTGNDPQVLQAAIFAIIGVGIVFLIETIAKKVARPEPSRTSENA</sequence>
<feature type="transmembrane region" description="Helical" evidence="1">
    <location>
        <begin position="102"/>
        <end position="120"/>
    </location>
</feature>
<dbReference type="Proteomes" id="UP000823597">
    <property type="component" value="Unassembled WGS sequence"/>
</dbReference>
<feature type="transmembrane region" description="Helical" evidence="1">
    <location>
        <begin position="202"/>
        <end position="226"/>
    </location>
</feature>
<evidence type="ECO:0000313" key="2">
    <source>
        <dbReference type="EMBL" id="MBO8465693.1"/>
    </source>
</evidence>
<reference evidence="2" key="2">
    <citation type="journal article" date="2021" name="PeerJ">
        <title>Extensive microbial diversity within the chicken gut microbiome revealed by metagenomics and culture.</title>
        <authorList>
            <person name="Gilroy R."/>
            <person name="Ravi A."/>
            <person name="Getino M."/>
            <person name="Pursley I."/>
            <person name="Horton D.L."/>
            <person name="Alikhan N.F."/>
            <person name="Baker D."/>
            <person name="Gharbi K."/>
            <person name="Hall N."/>
            <person name="Watson M."/>
            <person name="Adriaenssens E.M."/>
            <person name="Foster-Nyarko E."/>
            <person name="Jarju S."/>
            <person name="Secka A."/>
            <person name="Antonio M."/>
            <person name="Oren A."/>
            <person name="Chaudhuri R.R."/>
            <person name="La Ragione R."/>
            <person name="Hildebrand F."/>
            <person name="Pallen M.J."/>
        </authorList>
    </citation>
    <scope>NUCLEOTIDE SEQUENCE</scope>
    <source>
        <strain evidence="2">10037</strain>
    </source>
</reference>
<dbReference type="PANTHER" id="PTHR37308:SF1">
    <property type="entry name" value="POLYPRENYL-PHOSPHATE TRANSPORTER"/>
    <property type="match status" value="1"/>
</dbReference>
<keyword evidence="1" id="KW-0812">Transmembrane</keyword>
<protein>
    <submittedName>
        <fullName evidence="2">DUF368 domain-containing protein</fullName>
    </submittedName>
</protein>
<dbReference type="EMBL" id="JADIME010000073">
    <property type="protein sequence ID" value="MBO8465693.1"/>
    <property type="molecule type" value="Genomic_DNA"/>
</dbReference>
<gene>
    <name evidence="2" type="ORF">IAB93_06835</name>
</gene>